<dbReference type="CDD" id="cd07968">
    <property type="entry name" value="OBF_DNA_ligase_IV"/>
    <property type="match status" value="1"/>
</dbReference>
<evidence type="ECO:0000256" key="5">
    <source>
        <dbReference type="ARBA" id="ARBA00022073"/>
    </source>
</evidence>
<dbReference type="InterPro" id="IPR012309">
    <property type="entry name" value="DNA_ligase_ATP-dep_C"/>
</dbReference>
<evidence type="ECO:0000256" key="10">
    <source>
        <dbReference type="ARBA" id="ARBA00022763"/>
    </source>
</evidence>
<dbReference type="Pfam" id="PF00533">
    <property type="entry name" value="BRCT"/>
    <property type="match status" value="1"/>
</dbReference>
<dbReference type="GO" id="GO:0032807">
    <property type="term" value="C:DNA ligase IV complex"/>
    <property type="evidence" value="ECO:0007669"/>
    <property type="project" value="TreeGrafter"/>
</dbReference>
<keyword evidence="12" id="KW-0460">Magnesium</keyword>
<dbReference type="GeneID" id="105365330"/>
<keyword evidence="7" id="KW-0479">Metal-binding</keyword>
<dbReference type="InterPro" id="IPR012340">
    <property type="entry name" value="NA-bd_OB-fold"/>
</dbReference>
<evidence type="ECO:0000313" key="23">
    <source>
        <dbReference type="RefSeq" id="XP_011501770.1"/>
    </source>
</evidence>
<dbReference type="InterPro" id="IPR036599">
    <property type="entry name" value="DNA_ligase_N_sf"/>
</dbReference>
<dbReference type="InterPro" id="IPR012308">
    <property type="entry name" value="DNA_ligase_ATP-dep_N"/>
</dbReference>
<evidence type="ECO:0000256" key="14">
    <source>
        <dbReference type="ARBA" id="ARBA00023204"/>
    </source>
</evidence>
<sequence length="777" mass="89834">MRNRLQNDDCLTIQDINIFLDDVAKYNELNYKKDELFIHIIRKINAIELKWLTRILLKDLKLNLSQKKMFKAMHPDAGEFFNVTSNLQRVCDRYSTLHSEEIDIPIQIEIFSHIKPMLLERLKIEQIGQLFTECQQLYVQIKFDGERSQLHMKNGKYKYFSRQGYDITNNSSYGEYPDSGRFLTSNIALLLNKNIHTIILDGELMGWHKRNKNFGSKGYSYDVKKLTEKSNYQPCFVAYDILIYNDEHLINKVYSERLNYLKSAFTEKEGILMMCKTKTVSNVNEIVDAFNVALDNNDEGIVIKKCNALYKPNVREKSGCFKIKAEYSDQLIQDLDLIILGGYYGEGVHSGQVSSFLVGVANSCINKSKLPSKFFAVVKVASGLSDADLKIIQKKFKPHWMDKKPIGIVGPTSQLPDVWISPRESLIVLLRATEIIKTKVYPLGYSMRFPRILKIRLDKSWFDACSLNEFSTLIKDKKVVQKLTKRKVTTADIDDVIDNEKCNTGKSLVSSLKVYDPFFHAKKEDIVPISRLFEGKKFCVINGDDELSKNDITVLLKRHMAEVLQNPGIDTFCILVGNPETLKAQNIILSNKYDVAKPIWLKRVTRSENLSKIQEFYPWELFASCPATKRKLEDIYDQYFDSYIEDTNEKCLMKSIEKIDEMLEDKSELSLLEMKKLDELMFEGSVSPFSIFRGITGYFYKKDDIEKFSFKFMSGRESKKLNTSIDYVFVADDISVDALQKIKGDLSNIYNNTRKSILIIRTKWICDCFTNRELCSS</sequence>
<dbReference type="Pfam" id="PF04675">
    <property type="entry name" value="DNA_ligase_A_N"/>
    <property type="match status" value="1"/>
</dbReference>
<proteinExistence type="inferred from homology"/>
<evidence type="ECO:0000256" key="2">
    <source>
        <dbReference type="ARBA" id="ARBA00004123"/>
    </source>
</evidence>
<evidence type="ECO:0000256" key="17">
    <source>
        <dbReference type="ARBA" id="ARBA00031942"/>
    </source>
</evidence>
<evidence type="ECO:0000256" key="12">
    <source>
        <dbReference type="ARBA" id="ARBA00022842"/>
    </source>
</evidence>
<keyword evidence="15" id="KW-0539">Nucleus</keyword>
<comment type="catalytic activity">
    <reaction evidence="18">
        <text>ATP + (deoxyribonucleotide)n-3'-hydroxyl + 5'-phospho-(deoxyribonucleotide)m = (deoxyribonucleotide)n+m + AMP + diphosphate.</text>
        <dbReference type="EC" id="6.5.1.1"/>
    </reaction>
</comment>
<dbReference type="GO" id="GO:0071897">
    <property type="term" value="P:DNA biosynthetic process"/>
    <property type="evidence" value="ECO:0007669"/>
    <property type="project" value="InterPro"/>
</dbReference>
<dbReference type="GO" id="GO:0003910">
    <property type="term" value="F:DNA ligase (ATP) activity"/>
    <property type="evidence" value="ECO:0007669"/>
    <property type="project" value="UniProtKB-EC"/>
</dbReference>
<dbReference type="InterPro" id="IPR036420">
    <property type="entry name" value="BRCT_dom_sf"/>
</dbReference>
<evidence type="ECO:0000313" key="22">
    <source>
        <dbReference type="Proteomes" id="UP000695007"/>
    </source>
</evidence>
<dbReference type="PROSITE" id="PS00333">
    <property type="entry name" value="DNA_LIGASE_A2"/>
    <property type="match status" value="1"/>
</dbReference>
<evidence type="ECO:0000256" key="8">
    <source>
        <dbReference type="ARBA" id="ARBA00022737"/>
    </source>
</evidence>
<dbReference type="InterPro" id="IPR000977">
    <property type="entry name" value="DNA_ligase_ATP-dep"/>
</dbReference>
<dbReference type="CTD" id="32322"/>
<dbReference type="PROSITE" id="PS50160">
    <property type="entry name" value="DNA_LIGASE_A3"/>
    <property type="match status" value="1"/>
</dbReference>
<dbReference type="SUPFAM" id="SSF50249">
    <property type="entry name" value="Nucleic acid-binding proteins"/>
    <property type="match status" value="1"/>
</dbReference>
<evidence type="ECO:0000256" key="15">
    <source>
        <dbReference type="ARBA" id="ARBA00023242"/>
    </source>
</evidence>
<evidence type="ECO:0000256" key="4">
    <source>
        <dbReference type="ARBA" id="ARBA00012727"/>
    </source>
</evidence>
<dbReference type="GO" id="GO:0005958">
    <property type="term" value="C:DNA-dependent protein kinase-DNA ligase 4 complex"/>
    <property type="evidence" value="ECO:0007669"/>
    <property type="project" value="TreeGrafter"/>
</dbReference>
<dbReference type="Gene3D" id="3.40.50.10190">
    <property type="entry name" value="BRCT domain"/>
    <property type="match status" value="1"/>
</dbReference>
<name>A0AAJ6YPC0_9HYME</name>
<dbReference type="GO" id="GO:0005524">
    <property type="term" value="F:ATP binding"/>
    <property type="evidence" value="ECO:0007669"/>
    <property type="project" value="UniProtKB-KW"/>
</dbReference>
<dbReference type="Gene3D" id="2.40.50.140">
    <property type="entry name" value="Nucleic acid-binding proteins"/>
    <property type="match status" value="1"/>
</dbReference>
<dbReference type="InterPro" id="IPR044125">
    <property type="entry name" value="Adenylation_DNA_ligase_IV"/>
</dbReference>
<evidence type="ECO:0000256" key="11">
    <source>
        <dbReference type="ARBA" id="ARBA00022840"/>
    </source>
</evidence>
<keyword evidence="9" id="KW-0547">Nucleotide-binding</keyword>
<dbReference type="InterPro" id="IPR001357">
    <property type="entry name" value="BRCT_dom"/>
</dbReference>
<evidence type="ECO:0000256" key="19">
    <source>
        <dbReference type="RuleBase" id="RU004196"/>
    </source>
</evidence>
<dbReference type="SUPFAM" id="SSF56091">
    <property type="entry name" value="DNA ligase/mRNA capping enzyme, catalytic domain"/>
    <property type="match status" value="1"/>
</dbReference>
<comment type="subcellular location">
    <subcellularLocation>
        <location evidence="2">Nucleus</location>
    </subcellularLocation>
</comment>
<feature type="domain" description="BRCT" evidence="21">
    <location>
        <begin position="528"/>
        <end position="618"/>
    </location>
</feature>
<dbReference type="KEGG" id="csol:105365330"/>
<dbReference type="InterPro" id="IPR016059">
    <property type="entry name" value="DNA_ligase_ATP-dep_CS"/>
</dbReference>
<evidence type="ECO:0000256" key="13">
    <source>
        <dbReference type="ARBA" id="ARBA00023172"/>
    </source>
</evidence>
<dbReference type="AlphaFoldDB" id="A0AAJ6YPC0"/>
<keyword evidence="22" id="KW-1185">Reference proteome</keyword>
<keyword evidence="10" id="KW-0227">DNA damage</keyword>
<keyword evidence="11" id="KW-0067">ATP-binding</keyword>
<evidence type="ECO:0000259" key="20">
    <source>
        <dbReference type="PROSITE" id="PS50160"/>
    </source>
</evidence>
<dbReference type="GO" id="GO:0006303">
    <property type="term" value="P:double-strand break repair via nonhomologous end joining"/>
    <property type="evidence" value="ECO:0007669"/>
    <property type="project" value="TreeGrafter"/>
</dbReference>
<reference evidence="23" key="1">
    <citation type="submission" date="2025-08" db="UniProtKB">
        <authorList>
            <consortium name="RefSeq"/>
        </authorList>
    </citation>
    <scope>IDENTIFICATION</scope>
</reference>
<evidence type="ECO:0000259" key="21">
    <source>
        <dbReference type="PROSITE" id="PS50172"/>
    </source>
</evidence>
<dbReference type="NCBIfam" id="TIGR00574">
    <property type="entry name" value="dnl1"/>
    <property type="match status" value="1"/>
</dbReference>
<comment type="cofactor">
    <cofactor evidence="1">
        <name>Mg(2+)</name>
        <dbReference type="ChEBI" id="CHEBI:18420"/>
    </cofactor>
</comment>
<organism evidence="22 23">
    <name type="scientific">Ceratosolen solmsi marchali</name>
    <dbReference type="NCBI Taxonomy" id="326594"/>
    <lineage>
        <taxon>Eukaryota</taxon>
        <taxon>Metazoa</taxon>
        <taxon>Ecdysozoa</taxon>
        <taxon>Arthropoda</taxon>
        <taxon>Hexapoda</taxon>
        <taxon>Insecta</taxon>
        <taxon>Pterygota</taxon>
        <taxon>Neoptera</taxon>
        <taxon>Endopterygota</taxon>
        <taxon>Hymenoptera</taxon>
        <taxon>Apocrita</taxon>
        <taxon>Proctotrupomorpha</taxon>
        <taxon>Chalcidoidea</taxon>
        <taxon>Agaonidae</taxon>
        <taxon>Agaoninae</taxon>
        <taxon>Ceratosolen</taxon>
    </lineage>
</organism>
<dbReference type="Proteomes" id="UP000695007">
    <property type="component" value="Unplaced"/>
</dbReference>
<dbReference type="InterPro" id="IPR029710">
    <property type="entry name" value="LIG4"/>
</dbReference>
<dbReference type="GO" id="GO:0006297">
    <property type="term" value="P:nucleotide-excision repair, DNA gap filling"/>
    <property type="evidence" value="ECO:0007669"/>
    <property type="project" value="TreeGrafter"/>
</dbReference>
<dbReference type="GO" id="GO:0006310">
    <property type="term" value="P:DNA recombination"/>
    <property type="evidence" value="ECO:0007669"/>
    <property type="project" value="UniProtKB-KW"/>
</dbReference>
<dbReference type="RefSeq" id="XP_011501770.1">
    <property type="nucleotide sequence ID" value="XM_011503468.1"/>
</dbReference>
<dbReference type="GO" id="GO:0003677">
    <property type="term" value="F:DNA binding"/>
    <property type="evidence" value="ECO:0007669"/>
    <property type="project" value="InterPro"/>
</dbReference>
<feature type="domain" description="ATP-dependent DNA ligase family profile" evidence="20">
    <location>
        <begin position="227"/>
        <end position="362"/>
    </location>
</feature>
<protein>
    <recommendedName>
        <fullName evidence="5">DNA ligase 4</fullName>
        <ecNumber evidence="4">6.5.1.1</ecNumber>
    </recommendedName>
    <alternativeName>
        <fullName evidence="17">DNA ligase IV</fullName>
    </alternativeName>
    <alternativeName>
        <fullName evidence="16">Polydeoxyribonucleotide synthase [ATP] 4</fullName>
    </alternativeName>
</protein>
<dbReference type="Gene3D" id="3.30.470.30">
    <property type="entry name" value="DNA ligase/mRNA capping enzyme"/>
    <property type="match status" value="1"/>
</dbReference>
<keyword evidence="14" id="KW-0234">DNA repair</keyword>
<dbReference type="EC" id="6.5.1.1" evidence="4"/>
<evidence type="ECO:0000256" key="3">
    <source>
        <dbReference type="ARBA" id="ARBA00007572"/>
    </source>
</evidence>
<comment type="similarity">
    <text evidence="3 19">Belongs to the ATP-dependent DNA ligase family.</text>
</comment>
<evidence type="ECO:0000256" key="16">
    <source>
        <dbReference type="ARBA" id="ARBA00030676"/>
    </source>
</evidence>
<evidence type="ECO:0000256" key="18">
    <source>
        <dbReference type="ARBA" id="ARBA00034003"/>
    </source>
</evidence>
<dbReference type="Pfam" id="PF04679">
    <property type="entry name" value="DNA_ligase_A_C"/>
    <property type="match status" value="1"/>
</dbReference>
<keyword evidence="8" id="KW-0677">Repeat</keyword>
<keyword evidence="6 23" id="KW-0436">Ligase</keyword>
<accession>A0AAJ6YPC0</accession>
<dbReference type="PROSITE" id="PS50172">
    <property type="entry name" value="BRCT"/>
    <property type="match status" value="1"/>
</dbReference>
<dbReference type="Pfam" id="PF01068">
    <property type="entry name" value="DNA_ligase_A_M"/>
    <property type="match status" value="1"/>
</dbReference>
<dbReference type="GO" id="GO:0046872">
    <property type="term" value="F:metal ion binding"/>
    <property type="evidence" value="ECO:0007669"/>
    <property type="project" value="UniProtKB-KW"/>
</dbReference>
<dbReference type="InterPro" id="IPR012310">
    <property type="entry name" value="DNA_ligase_ATP-dep_cent"/>
</dbReference>
<evidence type="ECO:0000256" key="1">
    <source>
        <dbReference type="ARBA" id="ARBA00001946"/>
    </source>
</evidence>
<dbReference type="PANTHER" id="PTHR45997:SF1">
    <property type="entry name" value="DNA LIGASE 4"/>
    <property type="match status" value="1"/>
</dbReference>
<evidence type="ECO:0000256" key="7">
    <source>
        <dbReference type="ARBA" id="ARBA00022723"/>
    </source>
</evidence>
<keyword evidence="13" id="KW-0233">DNA recombination</keyword>
<evidence type="ECO:0000256" key="6">
    <source>
        <dbReference type="ARBA" id="ARBA00022598"/>
    </source>
</evidence>
<dbReference type="PANTHER" id="PTHR45997">
    <property type="entry name" value="DNA LIGASE 4"/>
    <property type="match status" value="1"/>
</dbReference>
<dbReference type="CDD" id="cd07903">
    <property type="entry name" value="Adenylation_DNA_ligase_IV"/>
    <property type="match status" value="1"/>
</dbReference>
<dbReference type="Gene3D" id="1.10.3260.10">
    <property type="entry name" value="DNA ligase, ATP-dependent, N-terminal domain"/>
    <property type="match status" value="1"/>
</dbReference>
<dbReference type="SUPFAM" id="SSF52113">
    <property type="entry name" value="BRCT domain"/>
    <property type="match status" value="1"/>
</dbReference>
<gene>
    <name evidence="23" type="primary">LOC105365330</name>
</gene>
<evidence type="ECO:0000256" key="9">
    <source>
        <dbReference type="ARBA" id="ARBA00022741"/>
    </source>
</evidence>